<accession>A0A850HGB7</accession>
<organism evidence="2 3">
    <name type="scientific">Dorea phocaeensis</name>
    <dbReference type="NCBI Taxonomy" id="2040291"/>
    <lineage>
        <taxon>Bacteria</taxon>
        <taxon>Bacillati</taxon>
        <taxon>Bacillota</taxon>
        <taxon>Clostridia</taxon>
        <taxon>Lachnospirales</taxon>
        <taxon>Lachnospiraceae</taxon>
        <taxon>Dorea</taxon>
    </lineage>
</organism>
<comment type="caution">
    <text evidence="2">The sequence shown here is derived from an EMBL/GenBank/DDBJ whole genome shotgun (WGS) entry which is preliminary data.</text>
</comment>
<keyword evidence="2" id="KW-0808">Transferase</keyword>
<reference evidence="2" key="2">
    <citation type="submission" date="2020-02" db="EMBL/GenBank/DDBJ databases">
        <authorList>
            <person name="Littmann E."/>
            <person name="Sorbara M."/>
        </authorList>
    </citation>
    <scope>NUCLEOTIDE SEQUENCE</scope>
    <source>
        <strain evidence="2">MSK.17.11</strain>
        <strain evidence="1">MSK.17.38</strain>
    </source>
</reference>
<evidence type="ECO:0000313" key="1">
    <source>
        <dbReference type="EMBL" id="NSK14571.1"/>
    </source>
</evidence>
<dbReference type="AlphaFoldDB" id="A0A850HGB7"/>
<dbReference type="Proteomes" id="UP000528555">
    <property type="component" value="Unassembled WGS sequence"/>
</dbReference>
<proteinExistence type="predicted"/>
<gene>
    <name evidence="2" type="ORF">G5A66_06720</name>
    <name evidence="1" type="ORF">G5A75_06740</name>
</gene>
<name>A0A850HGB7_9FIRM</name>
<dbReference type="RefSeq" id="WP_173814620.1">
    <property type="nucleotide sequence ID" value="NZ_JAAITX010000003.1"/>
</dbReference>
<dbReference type="Proteomes" id="UP000701680">
    <property type="component" value="Unassembled WGS sequence"/>
</dbReference>
<protein>
    <submittedName>
        <fullName evidence="2">GNAT family acetyltransferase</fullName>
    </submittedName>
</protein>
<dbReference type="EMBL" id="JAAITX010000003">
    <property type="protein sequence ID" value="NVH58345.1"/>
    <property type="molecule type" value="Genomic_DNA"/>
</dbReference>
<dbReference type="EMBL" id="JAAIUO010000003">
    <property type="protein sequence ID" value="NSK14571.1"/>
    <property type="molecule type" value="Genomic_DNA"/>
</dbReference>
<sequence>MIETSGLNIRSIKKEPYSGSHNGMRYYLITKDELIKVFLYPEPWCFEATPDDQKECKEFPFSQEGLDEAISWINTNYEERRNYWNSCANDKMKW</sequence>
<reference evidence="3 4" key="1">
    <citation type="journal article" date="2020" name="Cell Host Microbe">
        <title>Functional and Genomic Variation between Human-Derived Isolates of Lachnospiraceae Reveals Inter- and Intra-Species Diversity.</title>
        <authorList>
            <person name="Sorbara M.T."/>
            <person name="Littmann E.R."/>
            <person name="Fontana E."/>
            <person name="Moody T.U."/>
            <person name="Kohout C.E."/>
            <person name="Gjonbalaj M."/>
            <person name="Eaton V."/>
            <person name="Seok R."/>
            <person name="Leiner I.M."/>
            <person name="Pamer E.G."/>
        </authorList>
    </citation>
    <scope>NUCLEOTIDE SEQUENCE [LARGE SCALE GENOMIC DNA]</scope>
    <source>
        <strain evidence="2 3">MSK.17.11</strain>
        <strain evidence="1 4">MSK.17.38</strain>
    </source>
</reference>
<evidence type="ECO:0000313" key="4">
    <source>
        <dbReference type="Proteomes" id="UP000701680"/>
    </source>
</evidence>
<keyword evidence="3" id="KW-1185">Reference proteome</keyword>
<evidence type="ECO:0000313" key="3">
    <source>
        <dbReference type="Proteomes" id="UP000528555"/>
    </source>
</evidence>
<evidence type="ECO:0000313" key="2">
    <source>
        <dbReference type="EMBL" id="NVH58345.1"/>
    </source>
</evidence>
<dbReference type="GO" id="GO:0016740">
    <property type="term" value="F:transferase activity"/>
    <property type="evidence" value="ECO:0007669"/>
    <property type="project" value="UniProtKB-KW"/>
</dbReference>